<evidence type="ECO:0000256" key="1">
    <source>
        <dbReference type="ARBA" id="ARBA00022448"/>
    </source>
</evidence>
<comment type="caution">
    <text evidence="5">The sequence shown here is derived from an EMBL/GenBank/DDBJ whole genome shotgun (WGS) entry which is preliminary data.</text>
</comment>
<keyword evidence="1" id="KW-0813">Transport</keyword>
<dbReference type="PROSITE" id="PS50893">
    <property type="entry name" value="ABC_TRANSPORTER_2"/>
    <property type="match status" value="1"/>
</dbReference>
<dbReference type="EMBL" id="BNAI01000003">
    <property type="protein sequence ID" value="GHF17955.1"/>
    <property type="molecule type" value="Genomic_DNA"/>
</dbReference>
<reference evidence="5" key="1">
    <citation type="journal article" date="2014" name="Int. J. Syst. Evol. Microbiol.">
        <title>Complete genome sequence of Corynebacterium casei LMG S-19264T (=DSM 44701T), isolated from a smear-ripened cheese.</title>
        <authorList>
            <consortium name="US DOE Joint Genome Institute (JGI-PGF)"/>
            <person name="Walter F."/>
            <person name="Albersmeier A."/>
            <person name="Kalinowski J."/>
            <person name="Ruckert C."/>
        </authorList>
    </citation>
    <scope>NUCLEOTIDE SEQUENCE</scope>
    <source>
        <strain evidence="5">CGMCC 1.16548</strain>
    </source>
</reference>
<dbReference type="InterPro" id="IPR027417">
    <property type="entry name" value="P-loop_NTPase"/>
</dbReference>
<gene>
    <name evidence="5" type="ORF">GCM10011600_18580</name>
</gene>
<keyword evidence="6" id="KW-1185">Reference proteome</keyword>
<evidence type="ECO:0000259" key="4">
    <source>
        <dbReference type="PROSITE" id="PS50893"/>
    </source>
</evidence>
<dbReference type="PANTHER" id="PTHR45772:SF2">
    <property type="entry name" value="ABC TRANSPORTER ATP-BINDING PROTEIN"/>
    <property type="match status" value="1"/>
</dbReference>
<evidence type="ECO:0000313" key="6">
    <source>
        <dbReference type="Proteomes" id="UP000617531"/>
    </source>
</evidence>
<organism evidence="5 6">
    <name type="scientific">Pseudolysinimonas yzui</name>
    <dbReference type="NCBI Taxonomy" id="2708254"/>
    <lineage>
        <taxon>Bacteria</taxon>
        <taxon>Bacillati</taxon>
        <taxon>Actinomycetota</taxon>
        <taxon>Actinomycetes</taxon>
        <taxon>Micrococcales</taxon>
        <taxon>Microbacteriaceae</taxon>
        <taxon>Pseudolysinimonas</taxon>
    </lineage>
</organism>
<dbReference type="GO" id="GO:0005524">
    <property type="term" value="F:ATP binding"/>
    <property type="evidence" value="ECO:0007669"/>
    <property type="project" value="UniProtKB-KW"/>
</dbReference>
<dbReference type="RefSeq" id="WP_191283203.1">
    <property type="nucleotide sequence ID" value="NZ_BNAI01000003.1"/>
</dbReference>
<name>A0A8J3GRD9_9MICO</name>
<dbReference type="CDD" id="cd03219">
    <property type="entry name" value="ABC_Mj1267_LivG_branched"/>
    <property type="match status" value="1"/>
</dbReference>
<dbReference type="InterPro" id="IPR032823">
    <property type="entry name" value="BCA_ABC_TP_C"/>
</dbReference>
<keyword evidence="2" id="KW-0547">Nucleotide-binding</keyword>
<dbReference type="PANTHER" id="PTHR45772">
    <property type="entry name" value="CONSERVED COMPONENT OF ABC TRANSPORTER FOR NATURAL AMINO ACIDS-RELATED"/>
    <property type="match status" value="1"/>
</dbReference>
<evidence type="ECO:0000256" key="3">
    <source>
        <dbReference type="ARBA" id="ARBA00022840"/>
    </source>
</evidence>
<keyword evidence="3 5" id="KW-0067">ATP-binding</keyword>
<dbReference type="AlphaFoldDB" id="A0A8J3GRD9"/>
<dbReference type="Pfam" id="PF12399">
    <property type="entry name" value="BCA_ABC_TP_C"/>
    <property type="match status" value="1"/>
</dbReference>
<dbReference type="InterPro" id="IPR051120">
    <property type="entry name" value="ABC_AA/LPS_Transport"/>
</dbReference>
<dbReference type="GO" id="GO:0005886">
    <property type="term" value="C:plasma membrane"/>
    <property type="evidence" value="ECO:0007669"/>
    <property type="project" value="TreeGrafter"/>
</dbReference>
<dbReference type="GO" id="GO:0016887">
    <property type="term" value="F:ATP hydrolysis activity"/>
    <property type="evidence" value="ECO:0007669"/>
    <property type="project" value="InterPro"/>
</dbReference>
<dbReference type="SMART" id="SM00382">
    <property type="entry name" value="AAA"/>
    <property type="match status" value="1"/>
</dbReference>
<dbReference type="Proteomes" id="UP000617531">
    <property type="component" value="Unassembled WGS sequence"/>
</dbReference>
<proteinExistence type="predicted"/>
<dbReference type="Pfam" id="PF00005">
    <property type="entry name" value="ABC_tran"/>
    <property type="match status" value="1"/>
</dbReference>
<sequence>MSIGEGGLPLLEIDGVSRSFGGVRATDDVRLTVADGELRGVIGPNGAGKSTLFSLVSGHLTPSAGTITLDGTRIDRLPPHRRAELGVAIVFQGARLFPGLSVLENVAVGAHARTRSGIAAAILRTAGHRREEREIFADARDALERVGLGEWVDAEAGGLPLGQQRRVQLARALVARPRLLLLDEPASGLRSTERRAFEDLVRELHADGVTVLLIEHDVGLVMRLADRITVLDLGRVIADGTPDAIRADPRVIEAYLGTGDHHAAHP</sequence>
<dbReference type="SUPFAM" id="SSF52540">
    <property type="entry name" value="P-loop containing nucleoside triphosphate hydrolases"/>
    <property type="match status" value="1"/>
</dbReference>
<reference evidence="5" key="2">
    <citation type="submission" date="2020-09" db="EMBL/GenBank/DDBJ databases">
        <authorList>
            <person name="Sun Q."/>
            <person name="Zhou Y."/>
        </authorList>
    </citation>
    <scope>NUCLEOTIDE SEQUENCE</scope>
    <source>
        <strain evidence="5">CGMCC 1.16548</strain>
    </source>
</reference>
<dbReference type="InterPro" id="IPR003593">
    <property type="entry name" value="AAA+_ATPase"/>
</dbReference>
<protein>
    <submittedName>
        <fullName evidence="5">ABC transporter ATP-binding protein</fullName>
    </submittedName>
</protein>
<dbReference type="Gene3D" id="3.40.50.300">
    <property type="entry name" value="P-loop containing nucleotide triphosphate hydrolases"/>
    <property type="match status" value="1"/>
</dbReference>
<feature type="domain" description="ABC transporter" evidence="4">
    <location>
        <begin position="11"/>
        <end position="258"/>
    </location>
</feature>
<evidence type="ECO:0000313" key="5">
    <source>
        <dbReference type="EMBL" id="GHF17955.1"/>
    </source>
</evidence>
<dbReference type="FunFam" id="3.40.50.300:FF:000421">
    <property type="entry name" value="Branched-chain amino acid ABC transporter ATP-binding protein"/>
    <property type="match status" value="1"/>
</dbReference>
<dbReference type="InterPro" id="IPR003439">
    <property type="entry name" value="ABC_transporter-like_ATP-bd"/>
</dbReference>
<accession>A0A8J3GRD9</accession>
<evidence type="ECO:0000256" key="2">
    <source>
        <dbReference type="ARBA" id="ARBA00022741"/>
    </source>
</evidence>